<feature type="region of interest" description="Disordered" evidence="1">
    <location>
        <begin position="68"/>
        <end position="110"/>
    </location>
</feature>
<reference evidence="2" key="1">
    <citation type="submission" date="2023-10" db="EMBL/GenBank/DDBJ databases">
        <title>Genome assemblies of two species of porcelain crab, Petrolisthes cinctipes and Petrolisthes manimaculis (Anomura: Porcellanidae).</title>
        <authorList>
            <person name="Angst P."/>
        </authorList>
    </citation>
    <scope>NUCLEOTIDE SEQUENCE</scope>
    <source>
        <strain evidence="2">PB745_01</strain>
        <tissue evidence="2">Gill</tissue>
    </source>
</reference>
<dbReference type="EMBL" id="JAWQEG010008033">
    <property type="protein sequence ID" value="KAK3851140.1"/>
    <property type="molecule type" value="Genomic_DNA"/>
</dbReference>
<gene>
    <name evidence="2" type="ORF">Pcinc_042188</name>
</gene>
<comment type="caution">
    <text evidence="2">The sequence shown here is derived from an EMBL/GenBank/DDBJ whole genome shotgun (WGS) entry which is preliminary data.</text>
</comment>
<proteinExistence type="predicted"/>
<keyword evidence="3" id="KW-1185">Reference proteome</keyword>
<feature type="compositionally biased region" description="Basic residues" evidence="1">
    <location>
        <begin position="95"/>
        <end position="110"/>
    </location>
</feature>
<protein>
    <submittedName>
        <fullName evidence="2">Uncharacterized protein</fullName>
    </submittedName>
</protein>
<accession>A0AAE1BLS2</accession>
<feature type="region of interest" description="Disordered" evidence="1">
    <location>
        <begin position="1"/>
        <end position="52"/>
    </location>
</feature>
<organism evidence="2 3">
    <name type="scientific">Petrolisthes cinctipes</name>
    <name type="common">Flat porcelain crab</name>
    <dbReference type="NCBI Taxonomy" id="88211"/>
    <lineage>
        <taxon>Eukaryota</taxon>
        <taxon>Metazoa</taxon>
        <taxon>Ecdysozoa</taxon>
        <taxon>Arthropoda</taxon>
        <taxon>Crustacea</taxon>
        <taxon>Multicrustacea</taxon>
        <taxon>Malacostraca</taxon>
        <taxon>Eumalacostraca</taxon>
        <taxon>Eucarida</taxon>
        <taxon>Decapoda</taxon>
        <taxon>Pleocyemata</taxon>
        <taxon>Anomura</taxon>
        <taxon>Galatheoidea</taxon>
        <taxon>Porcellanidae</taxon>
        <taxon>Petrolisthes</taxon>
    </lineage>
</organism>
<feature type="compositionally biased region" description="Basic and acidic residues" evidence="1">
    <location>
        <begin position="79"/>
        <end position="94"/>
    </location>
</feature>
<evidence type="ECO:0000313" key="2">
    <source>
        <dbReference type="EMBL" id="KAK3851140.1"/>
    </source>
</evidence>
<dbReference type="AlphaFoldDB" id="A0AAE1BLS2"/>
<name>A0AAE1BLS2_PETCI</name>
<dbReference type="Proteomes" id="UP001286313">
    <property type="component" value="Unassembled WGS sequence"/>
</dbReference>
<sequence>MREREHRRMGREPGIGSEDGEGQDGRKGESRAVTPGARKQGSNACIMDDGKPAGRGCVWARVRWPRSRLGAAGAGCGEEGARGEQEEGERENGSRKCKFKKKRRRRRRND</sequence>
<evidence type="ECO:0000256" key="1">
    <source>
        <dbReference type="SAM" id="MobiDB-lite"/>
    </source>
</evidence>
<evidence type="ECO:0000313" key="3">
    <source>
        <dbReference type="Proteomes" id="UP001286313"/>
    </source>
</evidence>